<keyword evidence="1" id="KW-1133">Transmembrane helix</keyword>
<sequence length="104" mass="11833">MLPSLWIFEGLPFAQFKAPFLLLDETISFIINIFFDIFWFPIPILIDNLHLLLHPNLLGRPGGILLVDIVLASLINLFFPSYLVVEGLVNTWVLGSTMDNARHL</sequence>
<dbReference type="EMBL" id="GILB01014141">
    <property type="protein sequence ID" value="NUU94474.1"/>
    <property type="molecule type" value="Transcribed_RNA"/>
</dbReference>
<keyword evidence="1" id="KW-0472">Membrane</keyword>
<dbReference type="AlphaFoldDB" id="A0A6M2FAL9"/>
<proteinExistence type="predicted"/>
<name>A0A6M2FAL9_9ROSI</name>
<keyword evidence="1" id="KW-0812">Transmembrane</keyword>
<evidence type="ECO:0000256" key="1">
    <source>
        <dbReference type="SAM" id="Phobius"/>
    </source>
</evidence>
<protein>
    <submittedName>
        <fullName evidence="2">Uncharacterized protein</fullName>
    </submittedName>
</protein>
<reference evidence="2" key="1">
    <citation type="submission" date="2020-03" db="EMBL/GenBank/DDBJ databases">
        <authorList>
            <person name="Zhang R."/>
        </authorList>
    </citation>
    <scope>NUCLEOTIDE SEQUENCE</scope>
</reference>
<evidence type="ECO:0000313" key="2">
    <source>
        <dbReference type="EMBL" id="NUU94474.1"/>
    </source>
</evidence>
<organism evidence="2">
    <name type="scientific">Populus davidiana</name>
    <dbReference type="NCBI Taxonomy" id="266767"/>
    <lineage>
        <taxon>Eukaryota</taxon>
        <taxon>Viridiplantae</taxon>
        <taxon>Streptophyta</taxon>
        <taxon>Embryophyta</taxon>
        <taxon>Tracheophyta</taxon>
        <taxon>Spermatophyta</taxon>
        <taxon>Magnoliopsida</taxon>
        <taxon>eudicotyledons</taxon>
        <taxon>Gunneridae</taxon>
        <taxon>Pentapetalae</taxon>
        <taxon>rosids</taxon>
        <taxon>fabids</taxon>
        <taxon>Malpighiales</taxon>
        <taxon>Salicaceae</taxon>
        <taxon>Saliceae</taxon>
        <taxon>Populus</taxon>
    </lineage>
</organism>
<feature type="transmembrane region" description="Helical" evidence="1">
    <location>
        <begin position="29"/>
        <end position="53"/>
    </location>
</feature>
<accession>A0A6M2FAL9</accession>
<feature type="transmembrane region" description="Helical" evidence="1">
    <location>
        <begin position="65"/>
        <end position="85"/>
    </location>
</feature>